<protein>
    <submittedName>
        <fullName evidence="5">TonB-dependent receptor plug domain-containing protein</fullName>
    </submittedName>
</protein>
<dbReference type="InterPro" id="IPR037066">
    <property type="entry name" value="Plug_dom_sf"/>
</dbReference>
<dbReference type="GO" id="GO:0009279">
    <property type="term" value="C:cell outer membrane"/>
    <property type="evidence" value="ECO:0007669"/>
    <property type="project" value="UniProtKB-SubCell"/>
</dbReference>
<comment type="similarity">
    <text evidence="2">Belongs to the TonB-dependent receptor family.</text>
</comment>
<dbReference type="Gene3D" id="2.60.40.1120">
    <property type="entry name" value="Carboxypeptidase-like, regulatory domain"/>
    <property type="match status" value="1"/>
</dbReference>
<keyword evidence="2" id="KW-1134">Transmembrane beta strand</keyword>
<dbReference type="RefSeq" id="WP_152757642.1">
    <property type="nucleotide sequence ID" value="NZ_WHLY01000002.1"/>
</dbReference>
<proteinExistence type="inferred from homology"/>
<dbReference type="Pfam" id="PF07715">
    <property type="entry name" value="Plug"/>
    <property type="match status" value="1"/>
</dbReference>
<dbReference type="SUPFAM" id="SSF49464">
    <property type="entry name" value="Carboxypeptidase regulatory domain-like"/>
    <property type="match status" value="1"/>
</dbReference>
<dbReference type="PANTHER" id="PTHR30069">
    <property type="entry name" value="TONB-DEPENDENT OUTER MEMBRANE RECEPTOR"/>
    <property type="match status" value="1"/>
</dbReference>
<dbReference type="InterPro" id="IPR039426">
    <property type="entry name" value="TonB-dep_rcpt-like"/>
</dbReference>
<dbReference type="EMBL" id="WHLY01000002">
    <property type="protein sequence ID" value="MPR32848.1"/>
    <property type="molecule type" value="Genomic_DNA"/>
</dbReference>
<evidence type="ECO:0000256" key="2">
    <source>
        <dbReference type="PROSITE-ProRule" id="PRU01360"/>
    </source>
</evidence>
<dbReference type="AlphaFoldDB" id="A0A7C9FYM2"/>
<keyword evidence="2" id="KW-0813">Transport</keyword>
<dbReference type="Pfam" id="PF13715">
    <property type="entry name" value="CarbopepD_reg_2"/>
    <property type="match status" value="1"/>
</dbReference>
<dbReference type="GO" id="GO:0015344">
    <property type="term" value="F:siderophore uptake transmembrane transporter activity"/>
    <property type="evidence" value="ECO:0007669"/>
    <property type="project" value="TreeGrafter"/>
</dbReference>
<reference evidence="5 6" key="1">
    <citation type="submission" date="2019-10" db="EMBL/GenBank/DDBJ databases">
        <title>Draft Genome Sequence of Cytophagaceae sp. SJW1-29.</title>
        <authorList>
            <person name="Choi A."/>
        </authorList>
    </citation>
    <scope>NUCLEOTIDE SEQUENCE [LARGE SCALE GENOMIC DNA]</scope>
    <source>
        <strain evidence="5 6">SJW1-29</strain>
    </source>
</reference>
<gene>
    <name evidence="5" type="ORF">GBK04_05625</name>
</gene>
<keyword evidence="5" id="KW-0675">Receptor</keyword>
<keyword evidence="2" id="KW-0472">Membrane</keyword>
<dbReference type="PANTHER" id="PTHR30069:SF29">
    <property type="entry name" value="HEMOGLOBIN AND HEMOGLOBIN-HAPTOGLOBIN-BINDING PROTEIN 1-RELATED"/>
    <property type="match status" value="1"/>
</dbReference>
<dbReference type="Proteomes" id="UP000479293">
    <property type="component" value="Unassembled WGS sequence"/>
</dbReference>
<dbReference type="InterPro" id="IPR008969">
    <property type="entry name" value="CarboxyPept-like_regulatory"/>
</dbReference>
<name>A0A7C9FYM2_9BACT</name>
<keyword evidence="2" id="KW-0812">Transmembrane</keyword>
<dbReference type="PROSITE" id="PS52016">
    <property type="entry name" value="TONB_DEPENDENT_REC_3"/>
    <property type="match status" value="1"/>
</dbReference>
<feature type="region of interest" description="Disordered" evidence="3">
    <location>
        <begin position="630"/>
        <end position="649"/>
    </location>
</feature>
<keyword evidence="1" id="KW-0732">Signal</keyword>
<feature type="domain" description="TonB-dependent receptor plug" evidence="4">
    <location>
        <begin position="697"/>
        <end position="801"/>
    </location>
</feature>
<comment type="caution">
    <text evidence="5">The sequence shown here is derived from an EMBL/GenBank/DDBJ whole genome shotgun (WGS) entry which is preliminary data.</text>
</comment>
<evidence type="ECO:0000313" key="5">
    <source>
        <dbReference type="EMBL" id="MPR32848.1"/>
    </source>
</evidence>
<dbReference type="Gene3D" id="2.170.130.10">
    <property type="entry name" value="TonB-dependent receptor, plug domain"/>
    <property type="match status" value="1"/>
</dbReference>
<accession>A0A7C9FYM2</accession>
<evidence type="ECO:0000256" key="3">
    <source>
        <dbReference type="SAM" id="MobiDB-lite"/>
    </source>
</evidence>
<evidence type="ECO:0000313" key="6">
    <source>
        <dbReference type="Proteomes" id="UP000479293"/>
    </source>
</evidence>
<keyword evidence="6" id="KW-1185">Reference proteome</keyword>
<sequence length="891" mass="98883">MKKFSFLSRGGVPVWLAFLLFFGKTTTAQILTGIVTDSESGEPLPFASVYLSNTTYATDTDTTGAYKLASITPGRYTLAARVVGYTPYYQTVTLQTGIKTQINIKLKADGRELAEVKVTAQRDKVWERQYQTFFNVFFGEKASAKACKIINPWVIELEEKGNTLTAKADQIIEIENRYLGYKVLYDLRSFKFNGEETFYSGLTSFQPLIAASATETEQWKANREKAFFGSEIHFFKNLAERKTTEAGYEAYVDKPGADPHSRSRFFYQDQAKKLTQFGLDTLVTGNQGTFQIRLPRRFELHSAGGEGIFAIYRDKPVQVSWIETTGKPLIFNTDGLLLNPQEWAVSGYLANLRMAETLPINYLASQRAPIVRRTGDDWIERPVSTTDQPYYRPGQNISLAGHMQYHNPAYRDSLSRLLRVALFHADKKPVYAGRWIVQEGIFQGQIALPDTLRPGMYLLRIHSEWMRNFADELATTQWIPIIGLSEKPLPTPLAADSLLHLTVTRRDTALQWRLEAQNLNLSTVSLSVLDEGTSPLAYPEKAPAAPQASFDFPQKINFPLERGITLSGRVEGKKDKASADAQVLLVVPRLGLSFVRSTDAEGRFRFSDLPIQGTQDVILKATNAKGKPAGAIVLDEPSPTLTAPTKQAPTFPVQPTLNPIKIVYDTDYAARAVQLNEVAVKAQRTPPPPKVYRQPDYTVQGKDIQNAVGSNFLVALQGRVPGLEIRETRDADGFIKLVIFIRGGTSAGFSSSNKNTPLFLVDGVPFEDINQISSISPASVERVEVLTRAEPMLGMRGYGGVISIFTKQGAGTDNTLEANDPSARKIALEGYTLPTDRATASLIWLPELNLDPLGVTEGRVPLLPAGQYRFVVEGFTIQGQRVRTSSLIMIE</sequence>
<keyword evidence="2" id="KW-0998">Cell outer membrane</keyword>
<feature type="compositionally biased region" description="Polar residues" evidence="3">
    <location>
        <begin position="639"/>
        <end position="649"/>
    </location>
</feature>
<dbReference type="SUPFAM" id="SSF56935">
    <property type="entry name" value="Porins"/>
    <property type="match status" value="1"/>
</dbReference>
<comment type="subcellular location">
    <subcellularLocation>
        <location evidence="2">Cell outer membrane</location>
        <topology evidence="2">Multi-pass membrane protein</topology>
    </subcellularLocation>
</comment>
<evidence type="ECO:0000256" key="1">
    <source>
        <dbReference type="ARBA" id="ARBA00022729"/>
    </source>
</evidence>
<dbReference type="InterPro" id="IPR012910">
    <property type="entry name" value="Plug_dom"/>
</dbReference>
<organism evidence="5 6">
    <name type="scientific">Salmonirosea aquatica</name>
    <dbReference type="NCBI Taxonomy" id="2654236"/>
    <lineage>
        <taxon>Bacteria</taxon>
        <taxon>Pseudomonadati</taxon>
        <taxon>Bacteroidota</taxon>
        <taxon>Cytophagia</taxon>
        <taxon>Cytophagales</taxon>
        <taxon>Spirosomataceae</taxon>
        <taxon>Salmonirosea</taxon>
    </lineage>
</organism>
<dbReference type="GO" id="GO:0044718">
    <property type="term" value="P:siderophore transmembrane transport"/>
    <property type="evidence" value="ECO:0007669"/>
    <property type="project" value="TreeGrafter"/>
</dbReference>
<evidence type="ECO:0000259" key="4">
    <source>
        <dbReference type="Pfam" id="PF07715"/>
    </source>
</evidence>